<evidence type="ECO:0000256" key="3">
    <source>
        <dbReference type="ARBA" id="ARBA00004245"/>
    </source>
</evidence>
<keyword evidence="15" id="KW-0130">Cell adhesion</keyword>
<evidence type="ECO:0000259" key="31">
    <source>
        <dbReference type="PROSITE" id="PS50011"/>
    </source>
</evidence>
<dbReference type="Gene3D" id="2.30.30.40">
    <property type="entry name" value="SH3 Domains"/>
    <property type="match status" value="1"/>
</dbReference>
<proteinExistence type="inferred from homology"/>
<feature type="region of interest" description="Disordered" evidence="28">
    <location>
        <begin position="556"/>
        <end position="621"/>
    </location>
</feature>
<dbReference type="InterPro" id="IPR035837">
    <property type="entry name" value="ABL_SH2"/>
</dbReference>
<dbReference type="GeneID" id="102517204"/>
<feature type="compositionally biased region" description="Polar residues" evidence="28">
    <location>
        <begin position="577"/>
        <end position="586"/>
    </location>
</feature>
<evidence type="ECO:0000256" key="28">
    <source>
        <dbReference type="SAM" id="MobiDB-lite"/>
    </source>
</evidence>
<evidence type="ECO:0000313" key="33">
    <source>
        <dbReference type="RefSeq" id="XP_032319548.1"/>
    </source>
</evidence>
<comment type="subcellular location">
    <subcellularLocation>
        <location evidence="3">Cytoplasm</location>
        <location evidence="3">Cytoskeleton</location>
    </subcellularLocation>
</comment>
<dbReference type="FunFam" id="1.20.120.330:FF:000003">
    <property type="entry name" value="Tyrosine-protein kinase"/>
    <property type="match status" value="1"/>
</dbReference>
<dbReference type="InterPro" id="IPR011009">
    <property type="entry name" value="Kinase-like_dom_sf"/>
</dbReference>
<dbReference type="FunFam" id="3.30.505.10:FF:000004">
    <property type="entry name" value="Tyrosine-protein kinase"/>
    <property type="match status" value="1"/>
</dbReference>
<keyword evidence="20" id="KW-0206">Cytoskeleton</keyword>
<evidence type="ECO:0000256" key="20">
    <source>
        <dbReference type="ARBA" id="ARBA00023212"/>
    </source>
</evidence>
<evidence type="ECO:0000313" key="32">
    <source>
        <dbReference type="Proteomes" id="UP000694856"/>
    </source>
</evidence>
<dbReference type="SMART" id="SM00808">
    <property type="entry name" value="FABD"/>
    <property type="match status" value="1"/>
</dbReference>
<accession>A0A8B8RNN4</accession>
<feature type="region of interest" description="Disordered" evidence="28">
    <location>
        <begin position="679"/>
        <end position="799"/>
    </location>
</feature>
<dbReference type="PROSITE" id="PS50002">
    <property type="entry name" value="SH3"/>
    <property type="match status" value="1"/>
</dbReference>
<dbReference type="FunFam" id="3.30.200.20:FF:000037">
    <property type="entry name" value="Tyrosine-protein kinase"/>
    <property type="match status" value="1"/>
</dbReference>
<comment type="subunit">
    <text evidence="23">Interacts with PSMA7. Interacts with CTTN. Found in a complex with ABL1, ABL2, CRK and UNC119; leading to the inhibition of CRK phosphorylation by ABL kinases.</text>
</comment>
<dbReference type="InterPro" id="IPR036860">
    <property type="entry name" value="SH2_dom_sf"/>
</dbReference>
<dbReference type="GO" id="GO:0007165">
    <property type="term" value="P:signal transduction"/>
    <property type="evidence" value="ECO:0007669"/>
    <property type="project" value="UniProtKB-ARBA"/>
</dbReference>
<keyword evidence="5" id="KW-0963">Cytoplasm</keyword>
<keyword evidence="17 24" id="KW-0727">SH2 domain</keyword>
<dbReference type="GO" id="GO:0007155">
    <property type="term" value="P:cell adhesion"/>
    <property type="evidence" value="ECO:0007669"/>
    <property type="project" value="UniProtKB-KW"/>
</dbReference>
<keyword evidence="9" id="KW-0479">Metal-binding</keyword>
<dbReference type="Pfam" id="PF00018">
    <property type="entry name" value="SH3_1"/>
    <property type="match status" value="1"/>
</dbReference>
<evidence type="ECO:0000259" key="29">
    <source>
        <dbReference type="PROSITE" id="PS50001"/>
    </source>
</evidence>
<evidence type="ECO:0000259" key="30">
    <source>
        <dbReference type="PROSITE" id="PS50002"/>
    </source>
</evidence>
<comment type="catalytic activity">
    <reaction evidence="22 27">
        <text>L-tyrosyl-[protein] + ATP = O-phospho-L-tyrosyl-[protein] + ADP + H(+)</text>
        <dbReference type="Rhea" id="RHEA:10596"/>
        <dbReference type="Rhea" id="RHEA-COMP:10136"/>
        <dbReference type="Rhea" id="RHEA-COMP:20101"/>
        <dbReference type="ChEBI" id="CHEBI:15378"/>
        <dbReference type="ChEBI" id="CHEBI:30616"/>
        <dbReference type="ChEBI" id="CHEBI:46858"/>
        <dbReference type="ChEBI" id="CHEBI:61978"/>
        <dbReference type="ChEBI" id="CHEBI:456216"/>
        <dbReference type="EC" id="2.7.10.2"/>
    </reaction>
</comment>
<keyword evidence="11 27" id="KW-0418">Kinase</keyword>
<dbReference type="InterPro" id="IPR036028">
    <property type="entry name" value="SH3-like_dom_sf"/>
</dbReference>
<keyword evidence="8" id="KW-0519">Myristate</keyword>
<dbReference type="InterPro" id="IPR015015">
    <property type="entry name" value="F-actin-binding"/>
</dbReference>
<dbReference type="InterPro" id="IPR008266">
    <property type="entry name" value="Tyr_kinase_AS"/>
</dbReference>
<name>A0A8B8RNN4_CAMFR</name>
<evidence type="ECO:0000256" key="24">
    <source>
        <dbReference type="PROSITE-ProRule" id="PRU00191"/>
    </source>
</evidence>
<dbReference type="PROSITE" id="PS00107">
    <property type="entry name" value="PROTEIN_KINASE_ATP"/>
    <property type="match status" value="1"/>
</dbReference>
<evidence type="ECO:0000256" key="1">
    <source>
        <dbReference type="ARBA" id="ARBA00001936"/>
    </source>
</evidence>
<keyword evidence="16" id="KW-0007">Acetylation</keyword>
<evidence type="ECO:0000256" key="23">
    <source>
        <dbReference type="ARBA" id="ARBA00064245"/>
    </source>
</evidence>
<dbReference type="AlphaFoldDB" id="A0A8B8RNN4"/>
<dbReference type="GO" id="GO:0005737">
    <property type="term" value="C:cytoplasm"/>
    <property type="evidence" value="ECO:0007669"/>
    <property type="project" value="UniProtKB-ARBA"/>
</dbReference>
<dbReference type="Pfam" id="PF08919">
    <property type="entry name" value="F_actin_bind"/>
    <property type="match status" value="1"/>
</dbReference>
<keyword evidence="7 27" id="KW-0808">Transferase</keyword>
<gene>
    <name evidence="33" type="primary">ABL2</name>
</gene>
<evidence type="ECO:0000256" key="26">
    <source>
        <dbReference type="PROSITE-ProRule" id="PRU10141"/>
    </source>
</evidence>
<dbReference type="SUPFAM" id="SSF50044">
    <property type="entry name" value="SH3-domain"/>
    <property type="match status" value="1"/>
</dbReference>
<dbReference type="SUPFAM" id="SSF56112">
    <property type="entry name" value="Protein kinase-like (PK-like)"/>
    <property type="match status" value="1"/>
</dbReference>
<keyword evidence="6" id="KW-0597">Phosphoprotein</keyword>
<evidence type="ECO:0000256" key="13">
    <source>
        <dbReference type="ARBA" id="ARBA00022842"/>
    </source>
</evidence>
<evidence type="ECO:0000256" key="8">
    <source>
        <dbReference type="ARBA" id="ARBA00022707"/>
    </source>
</evidence>
<keyword evidence="4 25" id="KW-0728">SH3 domain</keyword>
<evidence type="ECO:0000256" key="9">
    <source>
        <dbReference type="ARBA" id="ARBA00022723"/>
    </source>
</evidence>
<feature type="compositionally biased region" description="Polar residues" evidence="28">
    <location>
        <begin position="679"/>
        <end position="699"/>
    </location>
</feature>
<keyword evidence="21" id="KW-0449">Lipoprotein</keyword>
<dbReference type="CDD" id="cd11850">
    <property type="entry name" value="SH3_Abl"/>
    <property type="match status" value="1"/>
</dbReference>
<keyword evidence="13" id="KW-0460">Magnesium</keyword>
<evidence type="ECO:0000256" key="6">
    <source>
        <dbReference type="ARBA" id="ARBA00022553"/>
    </source>
</evidence>
<keyword evidence="18 27" id="KW-0829">Tyrosine-protein kinase</keyword>
<dbReference type="GO" id="GO:0004715">
    <property type="term" value="F:non-membrane spanning protein tyrosine kinase activity"/>
    <property type="evidence" value="ECO:0007669"/>
    <property type="project" value="UniProtKB-EC"/>
</dbReference>
<dbReference type="Pfam" id="PF00017">
    <property type="entry name" value="SH2"/>
    <property type="match status" value="1"/>
</dbReference>
<dbReference type="GO" id="GO:0015629">
    <property type="term" value="C:actin cytoskeleton"/>
    <property type="evidence" value="ECO:0007669"/>
    <property type="project" value="UniProtKB-ARBA"/>
</dbReference>
<dbReference type="SMART" id="SM00252">
    <property type="entry name" value="SH2"/>
    <property type="match status" value="1"/>
</dbReference>
<feature type="region of interest" description="Disordered" evidence="28">
    <location>
        <begin position="840"/>
        <end position="916"/>
    </location>
</feature>
<evidence type="ECO:0000256" key="17">
    <source>
        <dbReference type="ARBA" id="ARBA00022999"/>
    </source>
</evidence>
<dbReference type="InterPro" id="IPR020635">
    <property type="entry name" value="Tyr_kinase_cat_dom"/>
</dbReference>
<dbReference type="GO" id="GO:0000287">
    <property type="term" value="F:magnesium ion binding"/>
    <property type="evidence" value="ECO:0007669"/>
    <property type="project" value="UniProtKB-ARBA"/>
</dbReference>
<feature type="domain" description="SH3" evidence="30">
    <location>
        <begin position="86"/>
        <end position="146"/>
    </location>
</feature>
<dbReference type="InterPro" id="IPR000980">
    <property type="entry name" value="SH2"/>
</dbReference>
<evidence type="ECO:0000256" key="21">
    <source>
        <dbReference type="ARBA" id="ARBA00023288"/>
    </source>
</evidence>
<dbReference type="GO" id="GO:0005524">
    <property type="term" value="F:ATP binding"/>
    <property type="evidence" value="ECO:0007669"/>
    <property type="project" value="UniProtKB-UniRule"/>
</dbReference>
<feature type="region of interest" description="Disordered" evidence="28">
    <location>
        <begin position="633"/>
        <end position="658"/>
    </location>
</feature>
<keyword evidence="12 26" id="KW-0067">ATP-binding</keyword>
<organism evidence="32 33">
    <name type="scientific">Camelus ferus</name>
    <name type="common">Wild bactrian camel</name>
    <name type="synonym">Camelus bactrianus ferus</name>
    <dbReference type="NCBI Taxonomy" id="419612"/>
    <lineage>
        <taxon>Eukaryota</taxon>
        <taxon>Metazoa</taxon>
        <taxon>Chordata</taxon>
        <taxon>Craniata</taxon>
        <taxon>Vertebrata</taxon>
        <taxon>Euteleostomi</taxon>
        <taxon>Mammalia</taxon>
        <taxon>Eutheria</taxon>
        <taxon>Laurasiatheria</taxon>
        <taxon>Artiodactyla</taxon>
        <taxon>Tylopoda</taxon>
        <taxon>Camelidae</taxon>
        <taxon>Camelus</taxon>
    </lineage>
</organism>
<evidence type="ECO:0000256" key="27">
    <source>
        <dbReference type="RuleBase" id="RU362096"/>
    </source>
</evidence>
<evidence type="ECO:0000256" key="19">
    <source>
        <dbReference type="ARBA" id="ARBA00023211"/>
    </source>
</evidence>
<keyword evidence="32" id="KW-1185">Reference proteome</keyword>
<evidence type="ECO:0000256" key="7">
    <source>
        <dbReference type="ARBA" id="ARBA00022679"/>
    </source>
</evidence>
<feature type="compositionally biased region" description="Low complexity" evidence="28">
    <location>
        <begin position="897"/>
        <end position="912"/>
    </location>
</feature>
<dbReference type="Gene3D" id="1.20.120.330">
    <property type="entry name" value="Nucleotidyltransferases domain 2"/>
    <property type="match status" value="1"/>
</dbReference>
<dbReference type="PROSITE" id="PS50001">
    <property type="entry name" value="SH2"/>
    <property type="match status" value="1"/>
</dbReference>
<evidence type="ECO:0000256" key="2">
    <source>
        <dbReference type="ARBA" id="ARBA00001946"/>
    </source>
</evidence>
<feature type="region of interest" description="Disordered" evidence="28">
    <location>
        <begin position="1"/>
        <end position="36"/>
    </location>
</feature>
<comment type="cofactor">
    <cofactor evidence="2">
        <name>Mg(2+)</name>
        <dbReference type="ChEBI" id="CHEBI:18420"/>
    </cofactor>
</comment>
<feature type="domain" description="Protein kinase" evidence="31">
    <location>
        <begin position="267"/>
        <end position="518"/>
    </location>
</feature>
<comment type="cofactor">
    <cofactor evidence="1">
        <name>Mn(2+)</name>
        <dbReference type="ChEBI" id="CHEBI:29035"/>
    </cofactor>
</comment>
<dbReference type="GO" id="GO:0010976">
    <property type="term" value="P:positive regulation of neuron projection development"/>
    <property type="evidence" value="ECO:0007669"/>
    <property type="project" value="UniProtKB-ARBA"/>
</dbReference>
<evidence type="ECO:0000256" key="18">
    <source>
        <dbReference type="ARBA" id="ARBA00023137"/>
    </source>
</evidence>
<evidence type="ECO:0000256" key="22">
    <source>
        <dbReference type="ARBA" id="ARBA00051245"/>
    </source>
</evidence>
<dbReference type="Gene3D" id="1.10.510.10">
    <property type="entry name" value="Transferase(Phosphotransferase) domain 1"/>
    <property type="match status" value="1"/>
</dbReference>
<evidence type="ECO:0000256" key="16">
    <source>
        <dbReference type="ARBA" id="ARBA00022990"/>
    </source>
</evidence>
<dbReference type="FunFam" id="1.10.510.10:FF:000070">
    <property type="entry name" value="Tyrosine-protein kinase"/>
    <property type="match status" value="1"/>
</dbReference>
<keyword evidence="10 26" id="KW-0547">Nucleotide-binding</keyword>
<feature type="domain" description="SH2" evidence="29">
    <location>
        <begin position="152"/>
        <end position="242"/>
    </location>
</feature>
<dbReference type="InterPro" id="IPR050198">
    <property type="entry name" value="Non-receptor_tyrosine_kinases"/>
</dbReference>
<keyword evidence="14" id="KW-0832">Ubl conjugation</keyword>
<evidence type="ECO:0000256" key="4">
    <source>
        <dbReference type="ARBA" id="ARBA00022443"/>
    </source>
</evidence>
<dbReference type="FunFam" id="2.30.30.40:FF:000010">
    <property type="entry name" value="Tyrosine-protein kinase"/>
    <property type="match status" value="1"/>
</dbReference>
<evidence type="ECO:0000256" key="5">
    <source>
        <dbReference type="ARBA" id="ARBA00022490"/>
    </source>
</evidence>
<dbReference type="Pfam" id="PF07714">
    <property type="entry name" value="PK_Tyr_Ser-Thr"/>
    <property type="match status" value="1"/>
</dbReference>
<dbReference type="CDD" id="cd05052">
    <property type="entry name" value="PTKc_Abl"/>
    <property type="match status" value="1"/>
</dbReference>
<dbReference type="PROSITE" id="PS50011">
    <property type="entry name" value="PROTEIN_KINASE_DOM"/>
    <property type="match status" value="1"/>
</dbReference>
<comment type="similarity">
    <text evidence="27">Belongs to the protein kinase superfamily. Tyr protein kinase family.</text>
</comment>
<dbReference type="Proteomes" id="UP000694856">
    <property type="component" value="Chromosome 21"/>
</dbReference>
<evidence type="ECO:0000256" key="10">
    <source>
        <dbReference type="ARBA" id="ARBA00022741"/>
    </source>
</evidence>
<dbReference type="CTD" id="27"/>
<dbReference type="SUPFAM" id="SSF55550">
    <property type="entry name" value="SH2 domain"/>
    <property type="match status" value="1"/>
</dbReference>
<sequence>MGQQVGRVGEAPGLQQSQPRGIRGSSAARPSGRRRDLAGRTAEAGFNIFTQHEALHRPYGCDVEPQALNEAIRWSSKENLLGATESDPNLFVALYDFVASGDNTLSITKGEKLCVLGYNQNGEWSEVRSKNGQGWVPSNYITPVNSLEKHSWYHGPVSRSAAEYLLSSLINGSFLVRDSESSPGQLSISLRYEGRVYHYRINAAADGKVYVTAESRFSTLAELVHHHSTVADGLVTTLHYPAPKCNKPTVYGVSPIHDKWEMERTDITMKHKLGGGQYGEVYVGVWKKYSLTVAVKTLKEDTMEVEEFLKEAAVMKEIKHPNLVQLLGVCTLEPPFYIVTEYMPYGNLLDYLRECNREEVTAVVLLYMATQISSAMEYLEKKNFIHRDLAARNCLVGENHVVKVADFGLSRLMTGDTYTAHAGAKFPIKWTAPESLAYNTFSIKSDVWAFGVLLWEIATYGMSPYPGIDLSQVYDLLEKGYRMEQPEGCPPKVYELMRACWKWSPADRPSFAETHQAFETMFHDSSISEEVAEELGRAASSSSVVPYLPRLPILPSKTRTLKKQGENKENIEGAQDATENSASSSAPGFIRSAQAPSGSPALPRKQRDKSPSSLLEDAKETCFTRDRKGGFFSSFMKKRNAPTPPKRSSSFREMENQPHKKYELTGLPEQDRMAMTLPRNCQRSKLQLERTVSTSSQPEENVDRANDTLAKKSEEGAAPTRERPKAKLLPRGATALPLRTPSGDPAITEKDSPGAGVAGGAAAPKSKERNGGARLGMAGVPEDGEQAGWSSPAKAAAALPTTHNHKVPVLISPTLKHTPADVQLIGTDSQGNKFKLLSEHQVTSSGDKDRPRRVKPKCAPPPPPVVRLLQHPSLCSDSAEEPPAGQPTSETPDGGKKAAPGAVPVGGKAGRPVMPPPQVPLPTPSISPARMANGTAGTKVALRKAKQAAEKVSADKISKEALLECADLLSSAITEPVPNSQLVDTGHQLLDYCSGYVDCIPQTRNKFAFREAVSKLELSLQELQVSSAAAGVPGANPVLNNLLSCVQEISDVVQR</sequence>
<dbReference type="InterPro" id="IPR000719">
    <property type="entry name" value="Prot_kinase_dom"/>
</dbReference>
<dbReference type="InterPro" id="IPR001452">
    <property type="entry name" value="SH3_domain"/>
</dbReference>
<evidence type="ECO:0000256" key="14">
    <source>
        <dbReference type="ARBA" id="ARBA00022843"/>
    </source>
</evidence>
<dbReference type="GO" id="GO:0030155">
    <property type="term" value="P:regulation of cell adhesion"/>
    <property type="evidence" value="ECO:0007669"/>
    <property type="project" value="UniProtKB-ARBA"/>
</dbReference>
<dbReference type="PROSITE" id="PS00109">
    <property type="entry name" value="PROTEIN_KINASE_TYR"/>
    <property type="match status" value="1"/>
</dbReference>
<evidence type="ECO:0000256" key="11">
    <source>
        <dbReference type="ARBA" id="ARBA00022777"/>
    </source>
</evidence>
<feature type="binding site" evidence="26">
    <location>
        <position position="296"/>
    </location>
    <ligand>
        <name>ATP</name>
        <dbReference type="ChEBI" id="CHEBI:30616"/>
    </ligand>
</feature>
<dbReference type="EC" id="2.7.10.2" evidence="27"/>
<dbReference type="Gene3D" id="3.30.200.20">
    <property type="entry name" value="Phosphorylase Kinase, domain 1"/>
    <property type="match status" value="1"/>
</dbReference>
<reference evidence="33" key="1">
    <citation type="submission" date="2025-08" db="UniProtKB">
        <authorList>
            <consortium name="RefSeq"/>
        </authorList>
    </citation>
    <scope>IDENTIFICATION</scope>
    <source>
        <tissue evidence="33">Ear skin</tissue>
    </source>
</reference>
<dbReference type="PANTHER" id="PTHR24418">
    <property type="entry name" value="TYROSINE-PROTEIN KINASE"/>
    <property type="match status" value="1"/>
</dbReference>
<dbReference type="GO" id="GO:2000145">
    <property type="term" value="P:regulation of cell motility"/>
    <property type="evidence" value="ECO:0007669"/>
    <property type="project" value="UniProtKB-ARBA"/>
</dbReference>
<dbReference type="PRINTS" id="PR00401">
    <property type="entry name" value="SH2DOMAIN"/>
</dbReference>
<protein>
    <recommendedName>
        <fullName evidence="27">Tyrosine-protein kinase</fullName>
        <ecNumber evidence="27">2.7.10.2</ecNumber>
    </recommendedName>
</protein>
<feature type="compositionally biased region" description="Basic and acidic residues" evidence="28">
    <location>
        <begin position="701"/>
        <end position="725"/>
    </location>
</feature>
<feature type="compositionally biased region" description="Low complexity" evidence="28">
    <location>
        <begin position="20"/>
        <end position="30"/>
    </location>
</feature>
<dbReference type="PRINTS" id="PR00109">
    <property type="entry name" value="TYRKINASE"/>
</dbReference>
<evidence type="ECO:0000256" key="25">
    <source>
        <dbReference type="PROSITE-ProRule" id="PRU00192"/>
    </source>
</evidence>
<dbReference type="InterPro" id="IPR017441">
    <property type="entry name" value="Protein_kinase_ATP_BS"/>
</dbReference>
<keyword evidence="19" id="KW-0464">Manganese</keyword>
<dbReference type="SMART" id="SM00219">
    <property type="entry name" value="TyrKc"/>
    <property type="match status" value="1"/>
</dbReference>
<dbReference type="RefSeq" id="XP_032319548.1">
    <property type="nucleotide sequence ID" value="XM_032463657.1"/>
</dbReference>
<dbReference type="InterPro" id="IPR001245">
    <property type="entry name" value="Ser-Thr/Tyr_kinase_cat_dom"/>
</dbReference>
<dbReference type="CDD" id="cd09935">
    <property type="entry name" value="SH2_ABL"/>
    <property type="match status" value="1"/>
</dbReference>
<dbReference type="GO" id="GO:0030145">
    <property type="term" value="F:manganese ion binding"/>
    <property type="evidence" value="ECO:0007669"/>
    <property type="project" value="UniProtKB-ARBA"/>
</dbReference>
<evidence type="ECO:0000256" key="12">
    <source>
        <dbReference type="ARBA" id="ARBA00022840"/>
    </source>
</evidence>
<evidence type="ECO:0000256" key="15">
    <source>
        <dbReference type="ARBA" id="ARBA00022889"/>
    </source>
</evidence>
<dbReference type="Gene3D" id="3.30.505.10">
    <property type="entry name" value="SH2 domain"/>
    <property type="match status" value="1"/>
</dbReference>
<dbReference type="SMART" id="SM00326">
    <property type="entry name" value="SH3"/>
    <property type="match status" value="1"/>
</dbReference>